<organism evidence="1">
    <name type="scientific">Tetraselmis sp. GSL018</name>
    <dbReference type="NCBI Taxonomy" id="582737"/>
    <lineage>
        <taxon>Eukaryota</taxon>
        <taxon>Viridiplantae</taxon>
        <taxon>Chlorophyta</taxon>
        <taxon>core chlorophytes</taxon>
        <taxon>Chlorodendrophyceae</taxon>
        <taxon>Chlorodendrales</taxon>
        <taxon>Chlorodendraceae</taxon>
        <taxon>Tetraselmis</taxon>
    </lineage>
</organism>
<name>A0A061RQL2_9CHLO</name>
<protein>
    <submittedName>
        <fullName evidence="1">Uncharacterized protein</fullName>
    </submittedName>
</protein>
<reference evidence="1" key="1">
    <citation type="submission" date="2014-05" db="EMBL/GenBank/DDBJ databases">
        <title>The transcriptome of the halophilic microalga Tetraselmis sp. GSL018 isolated from the Great Salt Lake, Utah.</title>
        <authorList>
            <person name="Jinkerson R.E."/>
            <person name="D'Adamo S."/>
            <person name="Posewitz M.C."/>
        </authorList>
    </citation>
    <scope>NUCLEOTIDE SEQUENCE</scope>
    <source>
        <strain evidence="1">GSL018</strain>
    </source>
</reference>
<sequence length="73" mass="8254">LRRVDDSGLRLIVQVWQGREHRLHRSKLNATRQNFQVVGHRSSGKTVLPQIQGKLTNEGVLSNSLITSEGMHL</sequence>
<feature type="non-terminal residue" evidence="1">
    <location>
        <position position="73"/>
    </location>
</feature>
<dbReference type="EMBL" id="GBEZ01010542">
    <property type="protein sequence ID" value="JAC75142.1"/>
    <property type="molecule type" value="Transcribed_RNA"/>
</dbReference>
<proteinExistence type="predicted"/>
<accession>A0A061RQL2</accession>
<gene>
    <name evidence="1" type="ORF">TSPGSL018_23947</name>
</gene>
<dbReference type="AlphaFoldDB" id="A0A061RQL2"/>
<evidence type="ECO:0000313" key="1">
    <source>
        <dbReference type="EMBL" id="JAC75142.1"/>
    </source>
</evidence>
<feature type="non-terminal residue" evidence="1">
    <location>
        <position position="1"/>
    </location>
</feature>